<dbReference type="PROSITE" id="PS51318">
    <property type="entry name" value="TAT"/>
    <property type="match status" value="1"/>
</dbReference>
<organism evidence="2 3">
    <name type="scientific">Ruegeria spongiae</name>
    <dbReference type="NCBI Taxonomy" id="2942209"/>
    <lineage>
        <taxon>Bacteria</taxon>
        <taxon>Pseudomonadati</taxon>
        <taxon>Pseudomonadota</taxon>
        <taxon>Alphaproteobacteria</taxon>
        <taxon>Rhodobacterales</taxon>
        <taxon>Roseobacteraceae</taxon>
        <taxon>Ruegeria</taxon>
    </lineage>
</organism>
<keyword evidence="1" id="KW-0732">Signal</keyword>
<comment type="caution">
    <text evidence="2">The sequence shown here is derived from an EMBL/GenBank/DDBJ whole genome shotgun (WGS) entry which is preliminary data.</text>
</comment>
<dbReference type="SUPFAM" id="SSF55469">
    <property type="entry name" value="FMN-dependent nitroreductase-like"/>
    <property type="match status" value="1"/>
</dbReference>
<evidence type="ECO:0000313" key="3">
    <source>
        <dbReference type="Proteomes" id="UP001203880"/>
    </source>
</evidence>
<name>A0ABT0Q3S9_9RHOB</name>
<feature type="signal peptide" evidence="1">
    <location>
        <begin position="1"/>
        <end position="25"/>
    </location>
</feature>
<keyword evidence="3" id="KW-1185">Reference proteome</keyword>
<dbReference type="EMBL" id="JAMFMB010000010">
    <property type="protein sequence ID" value="MCL6283828.1"/>
    <property type="molecule type" value="Genomic_DNA"/>
</dbReference>
<sequence>MTLSRRKTLALLGGGAIVAAGGAAAGFVTTRTPKDALRPWAMAGQYSDPCKRALSYAILAPNPHNRQPWLVDLRRDGEVTLYVDANRLLPHTDPFSRQIIVGLGCFLELMSIAAAQDGYRVDFDLFPDGEPCPDLDGRRIAVARFSPQTGGEEPELFAQILNRRSLKEPYDMARPVGAEVLRALEQAIDKGSEVATTNAPDMVQSLRDLTANALQIEFETPHTYKESVDLFRIGKREVNANPDGLDFSGPMWEAMRLTGLFSREAALDRDGIAYTSGLDMVRDTAQASMAYIWLVSEGNTRADQIAAGRDWVRLNLAATAQGLGVHPMSQALQEFPEMARLYRQAHELLAPDGGTVQMLGRLGYGPQVPQSPRWPLDAKVRTV</sequence>
<gene>
    <name evidence="2" type="ORF">M3P21_09835</name>
</gene>
<accession>A0ABT0Q3S9</accession>
<dbReference type="Proteomes" id="UP001203880">
    <property type="component" value="Unassembled WGS sequence"/>
</dbReference>
<dbReference type="RefSeq" id="WP_249709684.1">
    <property type="nucleotide sequence ID" value="NZ_JAMFMB010000010.1"/>
</dbReference>
<proteinExistence type="predicted"/>
<protein>
    <submittedName>
        <fullName evidence="2">Twin-arginine translocation pathway signal protein</fullName>
    </submittedName>
</protein>
<evidence type="ECO:0000313" key="2">
    <source>
        <dbReference type="EMBL" id="MCL6283828.1"/>
    </source>
</evidence>
<dbReference type="Gene3D" id="3.40.109.10">
    <property type="entry name" value="NADH Oxidase"/>
    <property type="match status" value="1"/>
</dbReference>
<dbReference type="NCBIfam" id="NF047509">
    <property type="entry name" value="Rv3131_FMN_oxido"/>
    <property type="match status" value="1"/>
</dbReference>
<reference evidence="2" key="1">
    <citation type="submission" date="2022-05" db="EMBL/GenBank/DDBJ databases">
        <authorList>
            <person name="Park J.-S."/>
        </authorList>
    </citation>
    <scope>NUCLEOTIDE SEQUENCE</scope>
    <source>
        <strain evidence="2">2012CJ41-6</strain>
    </source>
</reference>
<feature type="chain" id="PRO_5045838446" evidence="1">
    <location>
        <begin position="26"/>
        <end position="383"/>
    </location>
</feature>
<dbReference type="InterPro" id="IPR006311">
    <property type="entry name" value="TAT_signal"/>
</dbReference>
<dbReference type="InterPro" id="IPR000415">
    <property type="entry name" value="Nitroreductase-like"/>
</dbReference>
<evidence type="ECO:0000256" key="1">
    <source>
        <dbReference type="SAM" id="SignalP"/>
    </source>
</evidence>